<evidence type="ECO:0000259" key="3">
    <source>
        <dbReference type="Pfam" id="PF16344"/>
    </source>
</evidence>
<dbReference type="Pfam" id="PF16344">
    <property type="entry name" value="FecR_C"/>
    <property type="match status" value="1"/>
</dbReference>
<dbReference type="GO" id="GO:0016989">
    <property type="term" value="F:sigma factor antagonist activity"/>
    <property type="evidence" value="ECO:0007669"/>
    <property type="project" value="TreeGrafter"/>
</dbReference>
<evidence type="ECO:0000313" key="5">
    <source>
        <dbReference type="Proteomes" id="UP000187464"/>
    </source>
</evidence>
<dbReference type="EMBL" id="LT605205">
    <property type="protein sequence ID" value="SCD21005.1"/>
    <property type="molecule type" value="Genomic_DNA"/>
</dbReference>
<keyword evidence="5" id="KW-1185">Reference proteome</keyword>
<sequence>MEKIDNSILRYLHKTSSPEEQDFLLKWLEESEVNRQYFRSLKDAHDLGKLDIHLYNSQVDQQWIKFEKQIVCKNNKTGISRYFIRVMRYAAVFILGIICFQAIHYIHNQDEKKIFKTTIIETGVGERSKITLPDGSKIWLNACSSLAYDNTYGNIDRQVHIKGEGYFEVHTDTLKPFFVHADRFTYRVTGTSFNVYSFDDENETSIALLEGGVTIEYENLSEQLLPGQEFIFNKESGKYTLTNVDVNRLSSWREGELVFDNITFEELAKRLERNFNIQFVFENDNVRKHSFGGSFRNYESVETIMKVISTSTPVKYEIRENIVYVK</sequence>
<dbReference type="PANTHER" id="PTHR30273">
    <property type="entry name" value="PERIPLASMIC SIGNAL SENSOR AND SIGMA FACTOR ACTIVATOR FECR-RELATED"/>
    <property type="match status" value="1"/>
</dbReference>
<dbReference type="InterPro" id="IPR012373">
    <property type="entry name" value="Ferrdict_sens_TM"/>
</dbReference>
<dbReference type="InterPro" id="IPR032508">
    <property type="entry name" value="FecR_C"/>
</dbReference>
<dbReference type="Gene3D" id="2.60.120.1440">
    <property type="match status" value="1"/>
</dbReference>
<name>A0A1R3TAM0_9BACT</name>
<evidence type="ECO:0000256" key="1">
    <source>
        <dbReference type="SAM" id="Phobius"/>
    </source>
</evidence>
<reference evidence="4 5" key="1">
    <citation type="submission" date="2016-08" db="EMBL/GenBank/DDBJ databases">
        <authorList>
            <person name="Seilhamer J.J."/>
        </authorList>
    </citation>
    <scope>NUCLEOTIDE SEQUENCE [LARGE SCALE GENOMIC DNA]</scope>
    <source>
        <strain evidence="4">M3/6</strain>
    </source>
</reference>
<feature type="domain" description="Protein FecR C-terminal" evidence="3">
    <location>
        <begin position="256"/>
        <end position="325"/>
    </location>
</feature>
<accession>A0A1R3TAM0</accession>
<dbReference type="Pfam" id="PF04773">
    <property type="entry name" value="FecR"/>
    <property type="match status" value="1"/>
</dbReference>
<feature type="transmembrane region" description="Helical" evidence="1">
    <location>
        <begin position="86"/>
        <end position="106"/>
    </location>
</feature>
<feature type="domain" description="FecR protein" evidence="2">
    <location>
        <begin position="120"/>
        <end position="213"/>
    </location>
</feature>
<dbReference type="PIRSF" id="PIRSF018266">
    <property type="entry name" value="FecR"/>
    <property type="match status" value="1"/>
</dbReference>
<gene>
    <name evidence="4" type="ORF">PSM36_2200</name>
</gene>
<dbReference type="KEGG" id="psac:PSM36_2200"/>
<evidence type="ECO:0000313" key="4">
    <source>
        <dbReference type="EMBL" id="SCD21005.1"/>
    </source>
</evidence>
<dbReference type="RefSeq" id="WP_076930902.1">
    <property type="nucleotide sequence ID" value="NZ_LT605205.1"/>
</dbReference>
<organism evidence="4 5">
    <name type="scientific">Proteiniphilum saccharofermentans</name>
    <dbReference type="NCBI Taxonomy" id="1642647"/>
    <lineage>
        <taxon>Bacteria</taxon>
        <taxon>Pseudomonadati</taxon>
        <taxon>Bacteroidota</taxon>
        <taxon>Bacteroidia</taxon>
        <taxon>Bacteroidales</taxon>
        <taxon>Dysgonomonadaceae</taxon>
        <taxon>Proteiniphilum</taxon>
    </lineage>
</organism>
<dbReference type="AlphaFoldDB" id="A0A1R3TAM0"/>
<keyword evidence="1" id="KW-0812">Transmembrane</keyword>
<dbReference type="STRING" id="1642647.PSM36_2200"/>
<protein>
    <submittedName>
        <fullName evidence="4">Sigma factor regulatory protein, FecR/PupR family</fullName>
    </submittedName>
</protein>
<dbReference type="Proteomes" id="UP000187464">
    <property type="component" value="Chromosome I"/>
</dbReference>
<keyword evidence="1" id="KW-1133">Transmembrane helix</keyword>
<keyword evidence="1" id="KW-0472">Membrane</keyword>
<evidence type="ECO:0000259" key="2">
    <source>
        <dbReference type="Pfam" id="PF04773"/>
    </source>
</evidence>
<dbReference type="Gene3D" id="3.55.50.30">
    <property type="match status" value="1"/>
</dbReference>
<dbReference type="PANTHER" id="PTHR30273:SF2">
    <property type="entry name" value="PROTEIN FECR"/>
    <property type="match status" value="1"/>
</dbReference>
<proteinExistence type="predicted"/>
<dbReference type="InterPro" id="IPR006860">
    <property type="entry name" value="FecR"/>
</dbReference>